<sequence length="77" mass="8887">MGRKAILISGVNRSISSELYIIVSENMESYVKNNKKVSKLILLALSMIKDILKRNKEKSLVILHIDYRTYVLYNAIE</sequence>
<dbReference type="Proteomes" id="UP000283492">
    <property type="component" value="Unassembled WGS sequence"/>
</dbReference>
<gene>
    <name evidence="1" type="ORF">DW914_19230</name>
</gene>
<proteinExistence type="predicted"/>
<comment type="caution">
    <text evidence="1">The sequence shown here is derived from an EMBL/GenBank/DDBJ whole genome shotgun (WGS) entry which is preliminary data.</text>
</comment>
<evidence type="ECO:0000313" key="2">
    <source>
        <dbReference type="Proteomes" id="UP000283492"/>
    </source>
</evidence>
<organism evidence="1 2">
    <name type="scientific">Roseburia inulinivorans</name>
    <dbReference type="NCBI Taxonomy" id="360807"/>
    <lineage>
        <taxon>Bacteria</taxon>
        <taxon>Bacillati</taxon>
        <taxon>Bacillota</taxon>
        <taxon>Clostridia</taxon>
        <taxon>Lachnospirales</taxon>
        <taxon>Lachnospiraceae</taxon>
        <taxon>Roseburia</taxon>
    </lineage>
</organism>
<accession>A0A3R6A6P7</accession>
<name>A0A3R6A6P7_9FIRM</name>
<dbReference type="EMBL" id="QSFX01000084">
    <property type="protein sequence ID" value="RHA81356.1"/>
    <property type="molecule type" value="Genomic_DNA"/>
</dbReference>
<dbReference type="AlphaFoldDB" id="A0A3R6A6P7"/>
<reference evidence="1 2" key="1">
    <citation type="submission" date="2018-08" db="EMBL/GenBank/DDBJ databases">
        <title>A genome reference for cultivated species of the human gut microbiota.</title>
        <authorList>
            <person name="Zou Y."/>
            <person name="Xue W."/>
            <person name="Luo G."/>
        </authorList>
    </citation>
    <scope>NUCLEOTIDE SEQUENCE [LARGE SCALE GENOMIC DNA]</scope>
    <source>
        <strain evidence="1 2">AM42-1AC</strain>
    </source>
</reference>
<evidence type="ECO:0000313" key="1">
    <source>
        <dbReference type="EMBL" id="RHA81356.1"/>
    </source>
</evidence>
<protein>
    <submittedName>
        <fullName evidence="1">Uncharacterized protein</fullName>
    </submittedName>
</protein>